<protein>
    <recommendedName>
        <fullName evidence="2">Aminoglycoside phosphotransferase domain-containing protein</fullName>
    </recommendedName>
</protein>
<dbReference type="InterPro" id="IPR011009">
    <property type="entry name" value="Kinase-like_dom_sf"/>
</dbReference>
<dbReference type="PANTHER" id="PTHR21064">
    <property type="entry name" value="AMINOGLYCOSIDE PHOSPHOTRANSFERASE DOMAIN-CONTAINING PROTEIN-RELATED"/>
    <property type="match status" value="1"/>
</dbReference>
<proteinExistence type="inferred from homology"/>
<dbReference type="AlphaFoldDB" id="A0A4P6ETN5"/>
<gene>
    <name evidence="3" type="ORF">ET464_05985</name>
</gene>
<dbReference type="Gene3D" id="3.90.1200.10">
    <property type="match status" value="1"/>
</dbReference>
<dbReference type="SUPFAM" id="SSF56112">
    <property type="entry name" value="Protein kinase-like (PK-like)"/>
    <property type="match status" value="1"/>
</dbReference>
<evidence type="ECO:0000259" key="2">
    <source>
        <dbReference type="Pfam" id="PF01636"/>
    </source>
</evidence>
<dbReference type="EMBL" id="CP035492">
    <property type="protein sequence ID" value="QAY66006.1"/>
    <property type="molecule type" value="Genomic_DNA"/>
</dbReference>
<feature type="domain" description="Aminoglycoside phosphotransferase" evidence="2">
    <location>
        <begin position="38"/>
        <end position="279"/>
    </location>
</feature>
<evidence type="ECO:0000313" key="3">
    <source>
        <dbReference type="EMBL" id="QAY66006.1"/>
    </source>
</evidence>
<accession>A0A4P6ETN5</accession>
<dbReference type="PANTHER" id="PTHR21064:SF6">
    <property type="entry name" value="AMINOGLYCOSIDE PHOSPHOTRANSFERASE DOMAIN-CONTAINING PROTEIN"/>
    <property type="match status" value="1"/>
</dbReference>
<comment type="similarity">
    <text evidence="1">Belongs to the pseudomonas-type ThrB family.</text>
</comment>
<dbReference type="Gene3D" id="3.30.200.20">
    <property type="entry name" value="Phosphorylase Kinase, domain 1"/>
    <property type="match status" value="1"/>
</dbReference>
<name>A0A4P6ETN5_9BACL</name>
<dbReference type="OrthoDB" id="156345at2"/>
<dbReference type="GO" id="GO:0019202">
    <property type="term" value="F:amino acid kinase activity"/>
    <property type="evidence" value="ECO:0007669"/>
    <property type="project" value="TreeGrafter"/>
</dbReference>
<dbReference type="KEGG" id="pprt:ET464_05985"/>
<keyword evidence="4" id="KW-1185">Reference proteome</keyword>
<reference evidence="3 4" key="1">
    <citation type="submission" date="2019-01" db="EMBL/GenBank/DDBJ databases">
        <title>Genome sequencing of strain FW100M-2.</title>
        <authorList>
            <person name="Heo J."/>
            <person name="Kim S.-J."/>
            <person name="Kim J.-S."/>
            <person name="Hong S.-B."/>
            <person name="Kwon S.-W."/>
        </authorList>
    </citation>
    <scope>NUCLEOTIDE SEQUENCE [LARGE SCALE GENOMIC DNA]</scope>
    <source>
        <strain evidence="3 4">FW100M-2</strain>
    </source>
</reference>
<dbReference type="InterPro" id="IPR002575">
    <property type="entry name" value="Aminoglycoside_PTrfase"/>
</dbReference>
<dbReference type="InterPro" id="IPR050249">
    <property type="entry name" value="Pseudomonas-type_ThrB"/>
</dbReference>
<evidence type="ECO:0000313" key="4">
    <source>
        <dbReference type="Proteomes" id="UP000293568"/>
    </source>
</evidence>
<organism evidence="3 4">
    <name type="scientific">Paenibacillus protaetiae</name>
    <dbReference type="NCBI Taxonomy" id="2509456"/>
    <lineage>
        <taxon>Bacteria</taxon>
        <taxon>Bacillati</taxon>
        <taxon>Bacillota</taxon>
        <taxon>Bacilli</taxon>
        <taxon>Bacillales</taxon>
        <taxon>Paenibacillaceae</taxon>
        <taxon>Paenibacillus</taxon>
    </lineage>
</organism>
<evidence type="ECO:0000256" key="1">
    <source>
        <dbReference type="ARBA" id="ARBA00038240"/>
    </source>
</evidence>
<dbReference type="Pfam" id="PF01636">
    <property type="entry name" value="APH"/>
    <property type="match status" value="1"/>
</dbReference>
<sequence length="349" mass="38321">MKQQEKKLQHHLDIMLDPTQAEIESALSYYSLGGRYKVEERDSGMNNTTRLVTCEDGSSYMLRIYKNHCDQAVVELEHEILTALNESAFPLYVPVPVANGHGNTVTATAGGALAALCRYIPGSRPTVRNDAQLYSLGKAAGQLSRAFAELQVNGRPLYDPYYLLPQTYKALEGTDFQSLAAYSPKLLAGVEALTRLQHEREAAGKLCEAAKALPPHWIHGDLVMNNTVAAGDEIIGLLDFEFSTVDIRPMELAVTMGDLVQAQADEALERIKLYCRGFRSVASLSDEEAGLIPGLIKLRMLDVSLHFTNRFQEGLDPVDVLEGIVLGASGTCSWINRHERQLVSLLSGS</sequence>
<dbReference type="RefSeq" id="WP_129439147.1">
    <property type="nucleotide sequence ID" value="NZ_CP035492.1"/>
</dbReference>
<dbReference type="Proteomes" id="UP000293568">
    <property type="component" value="Chromosome"/>
</dbReference>